<feature type="non-terminal residue" evidence="2">
    <location>
        <position position="69"/>
    </location>
</feature>
<gene>
    <name evidence="2" type="ORF">THASP1DRAFT_32813</name>
</gene>
<evidence type="ECO:0000313" key="2">
    <source>
        <dbReference type="EMBL" id="RKP05348.1"/>
    </source>
</evidence>
<dbReference type="AlphaFoldDB" id="A0A4P9XI31"/>
<evidence type="ECO:0000259" key="1">
    <source>
        <dbReference type="Pfam" id="PF03097"/>
    </source>
</evidence>
<dbReference type="InterPro" id="IPR004328">
    <property type="entry name" value="BRO1_dom"/>
</dbReference>
<organism evidence="2 3">
    <name type="scientific">Thamnocephalis sphaerospora</name>
    <dbReference type="NCBI Taxonomy" id="78915"/>
    <lineage>
        <taxon>Eukaryota</taxon>
        <taxon>Fungi</taxon>
        <taxon>Fungi incertae sedis</taxon>
        <taxon>Zoopagomycota</taxon>
        <taxon>Zoopagomycotina</taxon>
        <taxon>Zoopagomycetes</taxon>
        <taxon>Zoopagales</taxon>
        <taxon>Sigmoideomycetaceae</taxon>
        <taxon>Thamnocephalis</taxon>
    </lineage>
</organism>
<proteinExistence type="predicted"/>
<sequence length="69" mass="7379">MTNIFGGYFAAVPLKRATATSFAEPLRAYITSAYAEPPDSYRDDLRVLDALRGACVQPVAQSAAAEQLA</sequence>
<dbReference type="Proteomes" id="UP000271241">
    <property type="component" value="Unassembled WGS sequence"/>
</dbReference>
<evidence type="ECO:0000313" key="3">
    <source>
        <dbReference type="Proteomes" id="UP000271241"/>
    </source>
</evidence>
<dbReference type="Pfam" id="PF03097">
    <property type="entry name" value="BRO1"/>
    <property type="match status" value="1"/>
</dbReference>
<dbReference type="EMBL" id="KZ993163">
    <property type="protein sequence ID" value="RKP05348.1"/>
    <property type="molecule type" value="Genomic_DNA"/>
</dbReference>
<dbReference type="Gene3D" id="1.25.40.280">
    <property type="entry name" value="alix/aip1 like domains"/>
    <property type="match status" value="1"/>
</dbReference>
<dbReference type="InterPro" id="IPR038499">
    <property type="entry name" value="BRO1_sf"/>
</dbReference>
<reference evidence="3" key="1">
    <citation type="journal article" date="2018" name="Nat. Microbiol.">
        <title>Leveraging single-cell genomics to expand the fungal tree of life.</title>
        <authorList>
            <person name="Ahrendt S.R."/>
            <person name="Quandt C.A."/>
            <person name="Ciobanu D."/>
            <person name="Clum A."/>
            <person name="Salamov A."/>
            <person name="Andreopoulos B."/>
            <person name="Cheng J.F."/>
            <person name="Woyke T."/>
            <person name="Pelin A."/>
            <person name="Henrissat B."/>
            <person name="Reynolds N.K."/>
            <person name="Benny G.L."/>
            <person name="Smith M.E."/>
            <person name="James T.Y."/>
            <person name="Grigoriev I.V."/>
        </authorList>
    </citation>
    <scope>NUCLEOTIDE SEQUENCE [LARGE SCALE GENOMIC DNA]</scope>
    <source>
        <strain evidence="3">RSA 1356</strain>
    </source>
</reference>
<accession>A0A4P9XI31</accession>
<protein>
    <recommendedName>
        <fullName evidence="1">BRO1 domain-containing protein</fullName>
    </recommendedName>
</protein>
<feature type="domain" description="BRO1" evidence="1">
    <location>
        <begin position="10"/>
        <end position="63"/>
    </location>
</feature>
<keyword evidence="3" id="KW-1185">Reference proteome</keyword>
<dbReference type="OrthoDB" id="64867at2759"/>
<name>A0A4P9XI31_9FUNG</name>